<feature type="transmembrane region" description="Helical" evidence="2">
    <location>
        <begin position="43"/>
        <end position="64"/>
    </location>
</feature>
<reference evidence="4" key="2">
    <citation type="submission" date="2013-04" db="UniProtKB">
        <authorList>
            <consortium name="EnsemblPlants"/>
        </authorList>
    </citation>
    <scope>IDENTIFICATION</scope>
</reference>
<dbReference type="Pfam" id="PF13968">
    <property type="entry name" value="DUF4220"/>
    <property type="match status" value="1"/>
</dbReference>
<evidence type="ECO:0000259" key="3">
    <source>
        <dbReference type="Pfam" id="PF13968"/>
    </source>
</evidence>
<evidence type="ECO:0000256" key="2">
    <source>
        <dbReference type="SAM" id="Phobius"/>
    </source>
</evidence>
<feature type="transmembrane region" description="Helical" evidence="2">
    <location>
        <begin position="304"/>
        <end position="323"/>
    </location>
</feature>
<dbReference type="OrthoDB" id="664790at2759"/>
<sequence>MGLSSAVQWWEEWQLRILVLASLAVQCYLAMFASARKKHIRALFRFSIWLAYLGGDALAIYGLAMLFNRQKKPQYKAGSRDLEVFWAPILLIHLGGQAFSISAFNIEDNELWRRHIVTSVSQVAVALYVFIKSWSPSADQRLLAAAIVLFVIGSFKCFDKPSALKRSSFSSIVSTFNPSPRTESTDREVESEEYIQKARDFMQRNEETRRSSSPDSNSTISQEDLERLENLSTPDKLFVDFAYSFPNRLTKLESFWLLDTHKVYAYGALCKGLSKTFDLIYSKVWKDEDQNTPQLLCGDILSGFLWLITLIVPIVPIGLFHGSHKEAYRGIDTNVTFILLYVTYFLEIATTITWSYYLDNGWSNVVFQHNLIGFLARKKRHKKIMAIMHFLRCKGLLDQYFQLEPCYSSKDITDLVSEHAKDGWLNFIMDLQSYSRFNDSRGHWTLERNKCEEIFIQRSIEKPFDESIILWHLATDFCSHRMGASPDSDESANRCRQISNYMMHLLFANPEMLLPSSRRVMFTTAYSELENILQGEDVSLLDEKELTEKIIDRAENAEYSFISDSWTLAKDLMQLGDEKKMWRVIKGVWIEMLCFSAGRCRGYLHAKSLGSGGEYLTVVSLVMSYVGLETFAERQQRVQLWLSNEERVSIARQNIEDAKNQADADASAEVQVVVSS</sequence>
<dbReference type="PANTHER" id="PTHR31325">
    <property type="entry name" value="OS01G0798800 PROTEIN-RELATED"/>
    <property type="match status" value="1"/>
</dbReference>
<organism evidence="4">
    <name type="scientific">Oryza brachyantha</name>
    <name type="common">malo sina</name>
    <dbReference type="NCBI Taxonomy" id="4533"/>
    <lineage>
        <taxon>Eukaryota</taxon>
        <taxon>Viridiplantae</taxon>
        <taxon>Streptophyta</taxon>
        <taxon>Embryophyta</taxon>
        <taxon>Tracheophyta</taxon>
        <taxon>Spermatophyta</taxon>
        <taxon>Magnoliopsida</taxon>
        <taxon>Liliopsida</taxon>
        <taxon>Poales</taxon>
        <taxon>Poaceae</taxon>
        <taxon>BOP clade</taxon>
        <taxon>Oryzoideae</taxon>
        <taxon>Oryzeae</taxon>
        <taxon>Oryzinae</taxon>
        <taxon>Oryza</taxon>
    </lineage>
</organism>
<dbReference type="OMA" id="CFHHKGA"/>
<keyword evidence="5" id="KW-1185">Reference proteome</keyword>
<evidence type="ECO:0000313" key="5">
    <source>
        <dbReference type="Proteomes" id="UP000006038"/>
    </source>
</evidence>
<feature type="region of interest" description="Disordered" evidence="1">
    <location>
        <begin position="203"/>
        <end position="223"/>
    </location>
</feature>
<keyword evidence="2" id="KW-0472">Membrane</keyword>
<dbReference type="EnsemblPlants" id="OB11G15180.1">
    <property type="protein sequence ID" value="OB11G15180.1"/>
    <property type="gene ID" value="OB11G15180"/>
</dbReference>
<evidence type="ECO:0000313" key="4">
    <source>
        <dbReference type="EnsemblPlants" id="OB11G15180.1"/>
    </source>
</evidence>
<name>J3N6T2_ORYBR</name>
<dbReference type="GeneID" id="102713584"/>
<dbReference type="RefSeq" id="XP_040385044.1">
    <property type="nucleotide sequence ID" value="XM_040529110.1"/>
</dbReference>
<feature type="compositionally biased region" description="Basic and acidic residues" evidence="1">
    <location>
        <begin position="203"/>
        <end position="212"/>
    </location>
</feature>
<dbReference type="Proteomes" id="UP000006038">
    <property type="component" value="Chromosome 11"/>
</dbReference>
<feature type="domain" description="DUF4220" evidence="3">
    <location>
        <begin position="49"/>
        <end position="400"/>
    </location>
</feature>
<feature type="transmembrane region" description="Helical" evidence="2">
    <location>
        <begin position="84"/>
        <end position="104"/>
    </location>
</feature>
<proteinExistence type="predicted"/>
<dbReference type="KEGG" id="obr:102713584"/>
<feature type="compositionally biased region" description="Polar residues" evidence="1">
    <location>
        <begin position="213"/>
        <end position="222"/>
    </location>
</feature>
<feature type="transmembrane region" description="Helical" evidence="2">
    <location>
        <begin position="335"/>
        <end position="358"/>
    </location>
</feature>
<feature type="transmembrane region" description="Helical" evidence="2">
    <location>
        <begin position="13"/>
        <end position="31"/>
    </location>
</feature>
<dbReference type="STRING" id="4533.J3N6T2"/>
<protein>
    <recommendedName>
        <fullName evidence="3">DUF4220 domain-containing protein</fullName>
    </recommendedName>
</protein>
<dbReference type="AlphaFoldDB" id="J3N6T2"/>
<dbReference type="HOGENOM" id="CLU_009180_4_0_1"/>
<dbReference type="Pfam" id="PF04578">
    <property type="entry name" value="DUF594"/>
    <property type="match status" value="1"/>
</dbReference>
<accession>J3N6T2</accession>
<dbReference type="RefSeq" id="XP_006663294.1">
    <property type="nucleotide sequence ID" value="XM_006663231.3"/>
</dbReference>
<dbReference type="eggNOG" id="ENOG502RRPP">
    <property type="taxonomic scope" value="Eukaryota"/>
</dbReference>
<keyword evidence="2" id="KW-0812">Transmembrane</keyword>
<reference evidence="4" key="1">
    <citation type="journal article" date="2013" name="Nat. Commun.">
        <title>Whole-genome sequencing of Oryza brachyantha reveals mechanisms underlying Oryza genome evolution.</title>
        <authorList>
            <person name="Chen J."/>
            <person name="Huang Q."/>
            <person name="Gao D."/>
            <person name="Wang J."/>
            <person name="Lang Y."/>
            <person name="Liu T."/>
            <person name="Li B."/>
            <person name="Bai Z."/>
            <person name="Luis Goicoechea J."/>
            <person name="Liang C."/>
            <person name="Chen C."/>
            <person name="Zhang W."/>
            <person name="Sun S."/>
            <person name="Liao Y."/>
            <person name="Zhang X."/>
            <person name="Yang L."/>
            <person name="Song C."/>
            <person name="Wang M."/>
            <person name="Shi J."/>
            <person name="Liu G."/>
            <person name="Liu J."/>
            <person name="Zhou H."/>
            <person name="Zhou W."/>
            <person name="Yu Q."/>
            <person name="An N."/>
            <person name="Chen Y."/>
            <person name="Cai Q."/>
            <person name="Wang B."/>
            <person name="Liu B."/>
            <person name="Min J."/>
            <person name="Huang Y."/>
            <person name="Wu H."/>
            <person name="Li Z."/>
            <person name="Zhang Y."/>
            <person name="Yin Y."/>
            <person name="Song W."/>
            <person name="Jiang J."/>
            <person name="Jackson S.A."/>
            <person name="Wing R.A."/>
            <person name="Wang J."/>
            <person name="Chen M."/>
        </authorList>
    </citation>
    <scope>NUCLEOTIDE SEQUENCE [LARGE SCALE GENOMIC DNA]</scope>
    <source>
        <strain evidence="4">cv. IRGC 101232</strain>
    </source>
</reference>
<keyword evidence="2" id="KW-1133">Transmembrane helix</keyword>
<gene>
    <name evidence="4" type="primary">LOC102713584</name>
</gene>
<dbReference type="InterPro" id="IPR007658">
    <property type="entry name" value="DUF594"/>
</dbReference>
<evidence type="ECO:0000256" key="1">
    <source>
        <dbReference type="SAM" id="MobiDB-lite"/>
    </source>
</evidence>
<dbReference type="InterPro" id="IPR025315">
    <property type="entry name" value="DUF4220"/>
</dbReference>
<dbReference type="Gramene" id="OB11G15180.1">
    <property type="protein sequence ID" value="OB11G15180.1"/>
    <property type="gene ID" value="OB11G15180"/>
</dbReference>